<dbReference type="SMART" id="SM00387">
    <property type="entry name" value="HATPase_c"/>
    <property type="match status" value="1"/>
</dbReference>
<evidence type="ECO:0000259" key="9">
    <source>
        <dbReference type="PROSITE" id="PS50112"/>
    </source>
</evidence>
<dbReference type="InterPro" id="IPR001610">
    <property type="entry name" value="PAC"/>
</dbReference>
<keyword evidence="5 11" id="KW-0418">Kinase</keyword>
<evidence type="ECO:0000256" key="1">
    <source>
        <dbReference type="ARBA" id="ARBA00000085"/>
    </source>
</evidence>
<evidence type="ECO:0000256" key="5">
    <source>
        <dbReference type="ARBA" id="ARBA00022777"/>
    </source>
</evidence>
<dbReference type="InterPro" id="IPR004358">
    <property type="entry name" value="Sig_transdc_His_kin-like_C"/>
</dbReference>
<dbReference type="InterPro" id="IPR005467">
    <property type="entry name" value="His_kinase_dom"/>
</dbReference>
<organism evidence="11 12">
    <name type="scientific">Candidatus Gottesmanbacteria bacterium GW2011_GWA2_43_14</name>
    <dbReference type="NCBI Taxonomy" id="1618443"/>
    <lineage>
        <taxon>Bacteria</taxon>
        <taxon>Candidatus Gottesmaniibacteriota</taxon>
    </lineage>
</organism>
<dbReference type="Gene3D" id="3.30.450.40">
    <property type="match status" value="2"/>
</dbReference>
<keyword evidence="4" id="KW-0808">Transferase</keyword>
<dbReference type="GO" id="GO:0004721">
    <property type="term" value="F:phosphoprotein phosphatase activity"/>
    <property type="evidence" value="ECO:0007669"/>
    <property type="project" value="TreeGrafter"/>
</dbReference>
<dbReference type="Pfam" id="PF13426">
    <property type="entry name" value="PAS_9"/>
    <property type="match status" value="2"/>
</dbReference>
<dbReference type="InterPro" id="IPR036097">
    <property type="entry name" value="HisK_dim/P_sf"/>
</dbReference>
<dbReference type="NCBIfam" id="TIGR00229">
    <property type="entry name" value="sensory_box"/>
    <property type="match status" value="2"/>
</dbReference>
<dbReference type="Proteomes" id="UP000034894">
    <property type="component" value="Unassembled WGS sequence"/>
</dbReference>
<dbReference type="PANTHER" id="PTHR45453">
    <property type="entry name" value="PHOSPHATE REGULON SENSOR PROTEIN PHOR"/>
    <property type="match status" value="1"/>
</dbReference>
<feature type="domain" description="PAS" evidence="9">
    <location>
        <begin position="311"/>
        <end position="359"/>
    </location>
</feature>
<reference evidence="11 12" key="1">
    <citation type="journal article" date="2015" name="Nature">
        <title>rRNA introns, odd ribosomes, and small enigmatic genomes across a large radiation of phyla.</title>
        <authorList>
            <person name="Brown C.T."/>
            <person name="Hug L.A."/>
            <person name="Thomas B.C."/>
            <person name="Sharon I."/>
            <person name="Castelle C.J."/>
            <person name="Singh A."/>
            <person name="Wilkins M.J."/>
            <person name="Williams K.H."/>
            <person name="Banfield J.F."/>
        </authorList>
    </citation>
    <scope>NUCLEOTIDE SEQUENCE [LARGE SCALE GENOMIC DNA]</scope>
</reference>
<dbReference type="STRING" id="1618443.UV73_C0003G0083"/>
<keyword evidence="6" id="KW-0902">Two-component regulatory system</keyword>
<comment type="caution">
    <text evidence="11">The sequence shown here is derived from an EMBL/GenBank/DDBJ whole genome shotgun (WGS) entry which is preliminary data.</text>
</comment>
<keyword evidence="7" id="KW-0472">Membrane</keyword>
<dbReference type="PRINTS" id="PR00344">
    <property type="entry name" value="BCTRLSENSOR"/>
</dbReference>
<dbReference type="InterPro" id="IPR050351">
    <property type="entry name" value="BphY/WalK/GraS-like"/>
</dbReference>
<comment type="catalytic activity">
    <reaction evidence="1">
        <text>ATP + protein L-histidine = ADP + protein N-phospho-L-histidine.</text>
        <dbReference type="EC" id="2.7.13.3"/>
    </reaction>
</comment>
<accession>A0A0G1FT08</accession>
<sequence>MIPGKVAMISPAHLDLVINSIAEGITVQDMRGNLIYVNEAAARLTGFKSAKELLSTPREKILEKYELLDEARRLIRAGRLPGRMVISSGKPQEEVIQFRILATGEKRWSTVKSRPVNDKQKKLKVIVNVFRDITREKVTQDQLIHKIRQQESVSLLGQKSLEGASSSKIMQFALEILSLRLPIEYSKIARMDDDGKSLLIIYGKGWRKGNIGTVREASDIYSPAGYTLKSRKPVIMNNLAEEKRFKIPAFLKDHGINSGMSVIIHGEQKPFGVLGVYSNSAVKFNRDDIYFLSQVSNIIAESIEGEKKVEEIKFQTKLINAVEEAVIATDPDGKVIFWNDYASKLYGWKMSEMKGKNLMKIIPDWEKNKTKFAMAAVRKSDSWSGEMQLLNKNGKVFTASVSDYPVMGNNGKLIGMVGVSRNISIEKRQEISLLFLERATAMMGSSLEYEKTLAEVCRLAVSEFCEWCVVDLWEDGKLRQLSVSHFRKSMVDKALIFQKQYPPNLNKTEGRLIIARSGKRIFIPEINKLMLKKYAMSAEQLKQLESFNFNSYIGIPIKYQEKTLGVLSFINTGGNRIFSRADLSIAQNVANRAGVAIENARLYNLAQEKISEKEEIEKRKDEFISIASHELKTPLTSIKAFTQILLKSVSDDEIKHKKYLTRMDQQLDKLTELINDLLDVSRIKSGVLELREEIFPLDIFVREVVEDVASIVPNNDIVVVGRTGRLIKSDKNRISQVLTNLLTNAGKYSPNGREILVRLDYSDKEVTIHVEDFGIGIAKNKINKIFQRFTRINNPKNEKSPGLGLGLYISSQIINRLGGELRVKSEPGKGSVFSFNLPTLKEKQLLLSYN</sequence>
<dbReference type="Gene3D" id="3.30.565.10">
    <property type="entry name" value="Histidine kinase-like ATPase, C-terminal domain"/>
    <property type="match status" value="1"/>
</dbReference>
<evidence type="ECO:0000256" key="3">
    <source>
        <dbReference type="ARBA" id="ARBA00022553"/>
    </source>
</evidence>
<dbReference type="PANTHER" id="PTHR45453:SF1">
    <property type="entry name" value="PHOSPHATE REGULON SENSOR PROTEIN PHOR"/>
    <property type="match status" value="1"/>
</dbReference>
<dbReference type="FunFam" id="1.10.287.130:FF:000001">
    <property type="entry name" value="Two-component sensor histidine kinase"/>
    <property type="match status" value="1"/>
</dbReference>
<dbReference type="SUPFAM" id="SSF55785">
    <property type="entry name" value="PYP-like sensor domain (PAS domain)"/>
    <property type="match status" value="2"/>
</dbReference>
<evidence type="ECO:0000256" key="2">
    <source>
        <dbReference type="ARBA" id="ARBA00012438"/>
    </source>
</evidence>
<dbReference type="InterPro" id="IPR000014">
    <property type="entry name" value="PAS"/>
</dbReference>
<dbReference type="CDD" id="cd00130">
    <property type="entry name" value="PAS"/>
    <property type="match status" value="2"/>
</dbReference>
<dbReference type="SMART" id="SM00091">
    <property type="entry name" value="PAS"/>
    <property type="match status" value="2"/>
</dbReference>
<gene>
    <name evidence="11" type="ORF">UV73_C0003G0083</name>
</gene>
<dbReference type="PROSITE" id="PS50112">
    <property type="entry name" value="PAS"/>
    <property type="match status" value="2"/>
</dbReference>
<dbReference type="Pfam" id="PF01590">
    <property type="entry name" value="GAF"/>
    <property type="match status" value="1"/>
</dbReference>
<feature type="domain" description="PAS" evidence="9">
    <location>
        <begin position="10"/>
        <end position="47"/>
    </location>
</feature>
<dbReference type="CDD" id="cd00082">
    <property type="entry name" value="HisKA"/>
    <property type="match status" value="1"/>
</dbReference>
<dbReference type="Pfam" id="PF02518">
    <property type="entry name" value="HATPase_c"/>
    <property type="match status" value="1"/>
</dbReference>
<dbReference type="GO" id="GO:0005886">
    <property type="term" value="C:plasma membrane"/>
    <property type="evidence" value="ECO:0007669"/>
    <property type="project" value="TreeGrafter"/>
</dbReference>
<dbReference type="EC" id="2.7.13.3" evidence="2"/>
<dbReference type="Gene3D" id="1.10.287.130">
    <property type="match status" value="1"/>
</dbReference>
<dbReference type="InterPro" id="IPR036890">
    <property type="entry name" value="HATPase_C_sf"/>
</dbReference>
<evidence type="ECO:0000256" key="7">
    <source>
        <dbReference type="ARBA" id="ARBA00023136"/>
    </source>
</evidence>
<evidence type="ECO:0000313" key="12">
    <source>
        <dbReference type="Proteomes" id="UP000034894"/>
    </source>
</evidence>
<dbReference type="Pfam" id="PF13185">
    <property type="entry name" value="GAF_2"/>
    <property type="match status" value="1"/>
</dbReference>
<feature type="domain" description="Histidine kinase" evidence="8">
    <location>
        <begin position="626"/>
        <end position="841"/>
    </location>
</feature>
<dbReference type="PROSITE" id="PS50109">
    <property type="entry name" value="HIS_KIN"/>
    <property type="match status" value="1"/>
</dbReference>
<protein>
    <recommendedName>
        <fullName evidence="2">histidine kinase</fullName>
        <ecNumber evidence="2">2.7.13.3</ecNumber>
    </recommendedName>
</protein>
<dbReference type="AlphaFoldDB" id="A0A0G1FT08"/>
<dbReference type="InterPro" id="IPR003018">
    <property type="entry name" value="GAF"/>
</dbReference>
<dbReference type="InterPro" id="IPR029016">
    <property type="entry name" value="GAF-like_dom_sf"/>
</dbReference>
<dbReference type="SMART" id="SM00388">
    <property type="entry name" value="HisKA"/>
    <property type="match status" value="1"/>
</dbReference>
<name>A0A0G1FT08_9BACT</name>
<dbReference type="GO" id="GO:0000155">
    <property type="term" value="F:phosphorelay sensor kinase activity"/>
    <property type="evidence" value="ECO:0007669"/>
    <property type="project" value="InterPro"/>
</dbReference>
<evidence type="ECO:0000259" key="8">
    <source>
        <dbReference type="PROSITE" id="PS50109"/>
    </source>
</evidence>
<evidence type="ECO:0000256" key="4">
    <source>
        <dbReference type="ARBA" id="ARBA00022679"/>
    </source>
</evidence>
<evidence type="ECO:0000313" key="11">
    <source>
        <dbReference type="EMBL" id="KKS98141.1"/>
    </source>
</evidence>
<dbReference type="Gene3D" id="3.30.450.20">
    <property type="entry name" value="PAS domain"/>
    <property type="match status" value="2"/>
</dbReference>
<dbReference type="InterPro" id="IPR035965">
    <property type="entry name" value="PAS-like_dom_sf"/>
</dbReference>
<feature type="domain" description="PAC" evidence="10">
    <location>
        <begin position="383"/>
        <end position="435"/>
    </location>
</feature>
<keyword evidence="3" id="KW-0597">Phosphoprotein</keyword>
<dbReference type="EMBL" id="LCFP01000003">
    <property type="protein sequence ID" value="KKS98141.1"/>
    <property type="molecule type" value="Genomic_DNA"/>
</dbReference>
<dbReference type="Pfam" id="PF00512">
    <property type="entry name" value="HisKA"/>
    <property type="match status" value="1"/>
</dbReference>
<dbReference type="SMART" id="SM00065">
    <property type="entry name" value="GAF"/>
    <property type="match status" value="2"/>
</dbReference>
<dbReference type="FunFam" id="3.30.565.10:FF:000006">
    <property type="entry name" value="Sensor histidine kinase WalK"/>
    <property type="match status" value="1"/>
</dbReference>
<dbReference type="SUPFAM" id="SSF47384">
    <property type="entry name" value="Homodimeric domain of signal transducing histidine kinase"/>
    <property type="match status" value="1"/>
</dbReference>
<dbReference type="SUPFAM" id="SSF55874">
    <property type="entry name" value="ATPase domain of HSP90 chaperone/DNA topoisomerase II/histidine kinase"/>
    <property type="match status" value="1"/>
</dbReference>
<dbReference type="PROSITE" id="PS50113">
    <property type="entry name" value="PAC"/>
    <property type="match status" value="2"/>
</dbReference>
<dbReference type="SMART" id="SM00086">
    <property type="entry name" value="PAC"/>
    <property type="match status" value="2"/>
</dbReference>
<dbReference type="SUPFAM" id="SSF55781">
    <property type="entry name" value="GAF domain-like"/>
    <property type="match status" value="2"/>
</dbReference>
<evidence type="ECO:0000259" key="10">
    <source>
        <dbReference type="PROSITE" id="PS50113"/>
    </source>
</evidence>
<proteinExistence type="predicted"/>
<evidence type="ECO:0000256" key="6">
    <source>
        <dbReference type="ARBA" id="ARBA00023012"/>
    </source>
</evidence>
<dbReference type="InterPro" id="IPR003594">
    <property type="entry name" value="HATPase_dom"/>
</dbReference>
<dbReference type="GO" id="GO:0016036">
    <property type="term" value="P:cellular response to phosphate starvation"/>
    <property type="evidence" value="ECO:0007669"/>
    <property type="project" value="TreeGrafter"/>
</dbReference>
<feature type="domain" description="PAC" evidence="10">
    <location>
        <begin position="91"/>
        <end position="145"/>
    </location>
</feature>
<dbReference type="InterPro" id="IPR003661">
    <property type="entry name" value="HisK_dim/P_dom"/>
</dbReference>
<dbReference type="InterPro" id="IPR000700">
    <property type="entry name" value="PAS-assoc_C"/>
</dbReference>